<dbReference type="Proteomes" id="UP000326029">
    <property type="component" value="Chromosome"/>
</dbReference>
<feature type="transmembrane region" description="Helical" evidence="1">
    <location>
        <begin position="9"/>
        <end position="30"/>
    </location>
</feature>
<proteinExistence type="predicted"/>
<evidence type="ECO:0000313" key="3">
    <source>
        <dbReference type="Proteomes" id="UP000326029"/>
    </source>
</evidence>
<keyword evidence="1" id="KW-1133">Transmembrane helix</keyword>
<protein>
    <submittedName>
        <fullName evidence="2">Uncharacterized protein</fullName>
    </submittedName>
</protein>
<name>A0ABX6B9Q2_9ACTN</name>
<gene>
    <name evidence="2" type="ORF">CP977_00945</name>
</gene>
<reference evidence="2 3" key="1">
    <citation type="submission" date="2017-09" db="EMBL/GenBank/DDBJ databases">
        <authorList>
            <person name="Lee N."/>
            <person name="Cho B.-K."/>
        </authorList>
    </citation>
    <scope>NUCLEOTIDE SEQUENCE [LARGE SCALE GENOMIC DNA]</scope>
    <source>
        <strain evidence="2 3">ATCC 19740</strain>
    </source>
</reference>
<evidence type="ECO:0000313" key="2">
    <source>
        <dbReference type="EMBL" id="QEV30936.1"/>
    </source>
</evidence>
<feature type="transmembrane region" description="Helical" evidence="1">
    <location>
        <begin position="36"/>
        <end position="60"/>
    </location>
</feature>
<keyword evidence="1" id="KW-0812">Transmembrane</keyword>
<accession>A0ABX6B9Q2</accession>
<evidence type="ECO:0000256" key="1">
    <source>
        <dbReference type="SAM" id="Phobius"/>
    </source>
</evidence>
<keyword evidence="1" id="KW-0472">Membrane</keyword>
<dbReference type="EMBL" id="CP023693">
    <property type="protein sequence ID" value="QEV30936.1"/>
    <property type="molecule type" value="Genomic_DNA"/>
</dbReference>
<keyword evidence="3" id="KW-1185">Reference proteome</keyword>
<organism evidence="2 3">
    <name type="scientific">Streptomyces cinereoruber</name>
    <dbReference type="NCBI Taxonomy" id="67260"/>
    <lineage>
        <taxon>Bacteria</taxon>
        <taxon>Bacillati</taxon>
        <taxon>Actinomycetota</taxon>
        <taxon>Actinomycetes</taxon>
        <taxon>Kitasatosporales</taxon>
        <taxon>Streptomycetaceae</taxon>
        <taxon>Streptomyces</taxon>
    </lineage>
</organism>
<sequence length="142" mass="13662">MLTGWRRGVLWTVATTAGLIVVGLTLLLWLNDLGTAGTVAGFVADTAAIIMVVLTVRALLLQSGQQQNHTTASGPGAVAAGRSIGRAVTGDGNQVSGPAPAVAPGGSALGGSALGGAVEASGSKSVAAGDSIGEAVTGDNNT</sequence>